<dbReference type="Proteomes" id="UP000821853">
    <property type="component" value="Chromosome 1"/>
</dbReference>
<accession>A0A9J6FJF1</accession>
<reference evidence="1 2" key="1">
    <citation type="journal article" date="2020" name="Cell">
        <title>Large-Scale Comparative Analyses of Tick Genomes Elucidate Their Genetic Diversity and Vector Capacities.</title>
        <authorList>
            <consortium name="Tick Genome and Microbiome Consortium (TIGMIC)"/>
            <person name="Jia N."/>
            <person name="Wang J."/>
            <person name="Shi W."/>
            <person name="Du L."/>
            <person name="Sun Y."/>
            <person name="Zhan W."/>
            <person name="Jiang J.F."/>
            <person name="Wang Q."/>
            <person name="Zhang B."/>
            <person name="Ji P."/>
            <person name="Bell-Sakyi L."/>
            <person name="Cui X.M."/>
            <person name="Yuan T.T."/>
            <person name="Jiang B.G."/>
            <person name="Yang W.F."/>
            <person name="Lam T.T."/>
            <person name="Chang Q.C."/>
            <person name="Ding S.J."/>
            <person name="Wang X.J."/>
            <person name="Zhu J.G."/>
            <person name="Ruan X.D."/>
            <person name="Zhao L."/>
            <person name="Wei J.T."/>
            <person name="Ye R.Z."/>
            <person name="Que T.C."/>
            <person name="Du C.H."/>
            <person name="Zhou Y.H."/>
            <person name="Cheng J.X."/>
            <person name="Dai P.F."/>
            <person name="Guo W.B."/>
            <person name="Han X.H."/>
            <person name="Huang E.J."/>
            <person name="Li L.F."/>
            <person name="Wei W."/>
            <person name="Gao Y.C."/>
            <person name="Liu J.Z."/>
            <person name="Shao H.Z."/>
            <person name="Wang X."/>
            <person name="Wang C.C."/>
            <person name="Yang T.C."/>
            <person name="Huo Q.B."/>
            <person name="Li W."/>
            <person name="Chen H.Y."/>
            <person name="Chen S.E."/>
            <person name="Zhou L.G."/>
            <person name="Ni X.B."/>
            <person name="Tian J.H."/>
            <person name="Sheng Y."/>
            <person name="Liu T."/>
            <person name="Pan Y.S."/>
            <person name="Xia L.Y."/>
            <person name="Li J."/>
            <person name="Zhao F."/>
            <person name="Cao W.C."/>
        </authorList>
    </citation>
    <scope>NUCLEOTIDE SEQUENCE [LARGE SCALE GENOMIC DNA]</scope>
    <source>
        <strain evidence="1">HaeL-2018</strain>
    </source>
</reference>
<name>A0A9J6FJF1_HAELO</name>
<keyword evidence="2" id="KW-1185">Reference proteome</keyword>
<evidence type="ECO:0000313" key="2">
    <source>
        <dbReference type="Proteomes" id="UP000821853"/>
    </source>
</evidence>
<protein>
    <submittedName>
        <fullName evidence="1">Uncharacterized protein</fullName>
    </submittedName>
</protein>
<organism evidence="1 2">
    <name type="scientific">Haemaphysalis longicornis</name>
    <name type="common">Bush tick</name>
    <dbReference type="NCBI Taxonomy" id="44386"/>
    <lineage>
        <taxon>Eukaryota</taxon>
        <taxon>Metazoa</taxon>
        <taxon>Ecdysozoa</taxon>
        <taxon>Arthropoda</taxon>
        <taxon>Chelicerata</taxon>
        <taxon>Arachnida</taxon>
        <taxon>Acari</taxon>
        <taxon>Parasitiformes</taxon>
        <taxon>Ixodida</taxon>
        <taxon>Ixodoidea</taxon>
        <taxon>Ixodidae</taxon>
        <taxon>Haemaphysalinae</taxon>
        <taxon>Haemaphysalis</taxon>
    </lineage>
</organism>
<evidence type="ECO:0000313" key="1">
    <source>
        <dbReference type="EMBL" id="KAH9362544.1"/>
    </source>
</evidence>
<dbReference type="VEuPathDB" id="VectorBase:HLOH_043034"/>
<dbReference type="OMA" id="RECCFEL"/>
<sequence length="224" mass="24564">MFRGRALRRCGRKGLQTILQGDADASHHLALLELVRWHPGALSAPGEPDLVLGVALRWLSRCQDEPPLAEGALEALGSLVLHHRARLRDSCFEVLMSAFHLLGSPTASVRHKALGLALILLEVDPVCAPRELLYLAATGDRMQRLATMVAFRRLLCRGNRGQGAEALPLQALYELYKEHAEHPTDDVLRTEGNLGLELLAHACEEFHGSTPDDAMLCQVTDSSM</sequence>
<dbReference type="OrthoDB" id="6491091at2759"/>
<gene>
    <name evidence="1" type="ORF">HPB48_015542</name>
</gene>
<dbReference type="EMBL" id="JABSTR010000001">
    <property type="protein sequence ID" value="KAH9362544.1"/>
    <property type="molecule type" value="Genomic_DNA"/>
</dbReference>
<dbReference type="AlphaFoldDB" id="A0A9J6FJF1"/>
<comment type="caution">
    <text evidence="1">The sequence shown here is derived from an EMBL/GenBank/DDBJ whole genome shotgun (WGS) entry which is preliminary data.</text>
</comment>
<proteinExistence type="predicted"/>